<dbReference type="GO" id="GO:0016020">
    <property type="term" value="C:membrane"/>
    <property type="evidence" value="ECO:0007669"/>
    <property type="project" value="UniProtKB-SubCell"/>
</dbReference>
<dbReference type="PANTHER" id="PTHR47685">
    <property type="entry name" value="MAGNESIUM TRANSPORT PROTEIN CORA"/>
    <property type="match status" value="1"/>
</dbReference>
<dbReference type="Pfam" id="PF01544">
    <property type="entry name" value="CorA"/>
    <property type="match status" value="1"/>
</dbReference>
<dbReference type="InterPro" id="IPR050829">
    <property type="entry name" value="CorA_MIT"/>
</dbReference>
<evidence type="ECO:0000256" key="4">
    <source>
        <dbReference type="ARBA" id="ARBA00023136"/>
    </source>
</evidence>
<comment type="caution">
    <text evidence="7">The sequence shown here is derived from an EMBL/GenBank/DDBJ whole genome shotgun (WGS) entry which is preliminary data.</text>
</comment>
<keyword evidence="3 6" id="KW-1133">Transmembrane helix</keyword>
<keyword evidence="2 6" id="KW-0812">Transmembrane</keyword>
<dbReference type="SUPFAM" id="SSF144083">
    <property type="entry name" value="Magnesium transport protein CorA, transmembrane region"/>
    <property type="match status" value="1"/>
</dbReference>
<dbReference type="Proteomes" id="UP000275385">
    <property type="component" value="Unassembled WGS sequence"/>
</dbReference>
<dbReference type="OrthoDB" id="3231000at2759"/>
<accession>A0A420YAB8</accession>
<evidence type="ECO:0000256" key="2">
    <source>
        <dbReference type="ARBA" id="ARBA00022692"/>
    </source>
</evidence>
<feature type="transmembrane region" description="Helical" evidence="6">
    <location>
        <begin position="92"/>
        <end position="113"/>
    </location>
</feature>
<proteinExistence type="predicted"/>
<sequence>MGGTAFSLVRLQDGILQRHELLLDIHDFLLRNFDTNSRAFETASKSLVGRLERDVKRLELHAQHLADTLNMLNTEQSTTMAEKNIKESERMMIFTVLAFVYVPISVAGTIFGMNVKEINDSGHSIFAFLVMCAVLLLVTFFSWALTITLNRYRRRRKALYNLPDVMIRPTRWVRALDILLRLPVPEDNI</sequence>
<reference evidence="7 8" key="1">
    <citation type="submission" date="2018-08" db="EMBL/GenBank/DDBJ databases">
        <title>Draft genome of the lignicolous fungus Coniochaeta pulveracea.</title>
        <authorList>
            <person name="Borstlap C.J."/>
            <person name="De Witt R.N."/>
            <person name="Botha A."/>
            <person name="Volschenk H."/>
        </authorList>
    </citation>
    <scope>NUCLEOTIDE SEQUENCE [LARGE SCALE GENOMIC DNA]</scope>
    <source>
        <strain evidence="7 8">CAB683</strain>
    </source>
</reference>
<name>A0A420YAB8_9PEZI</name>
<dbReference type="Gene3D" id="1.20.58.340">
    <property type="entry name" value="Magnesium transport protein CorA, transmembrane region"/>
    <property type="match status" value="1"/>
</dbReference>
<evidence type="ECO:0000313" key="8">
    <source>
        <dbReference type="Proteomes" id="UP000275385"/>
    </source>
</evidence>
<dbReference type="InterPro" id="IPR045863">
    <property type="entry name" value="CorA_TM1_TM2"/>
</dbReference>
<dbReference type="PANTHER" id="PTHR47685:SF1">
    <property type="entry name" value="MAGNESIUM TRANSPORT PROTEIN CORA"/>
    <property type="match status" value="1"/>
</dbReference>
<gene>
    <name evidence="7" type="ORF">DL546_003034</name>
</gene>
<dbReference type="STRING" id="177199.A0A420YAB8"/>
<feature type="transmembrane region" description="Helical" evidence="6">
    <location>
        <begin position="125"/>
        <end position="149"/>
    </location>
</feature>
<keyword evidence="8" id="KW-1185">Reference proteome</keyword>
<feature type="coiled-coil region" evidence="5">
    <location>
        <begin position="48"/>
        <end position="75"/>
    </location>
</feature>
<dbReference type="EMBL" id="QVQW01000026">
    <property type="protein sequence ID" value="RKU44829.1"/>
    <property type="molecule type" value="Genomic_DNA"/>
</dbReference>
<evidence type="ECO:0000256" key="6">
    <source>
        <dbReference type="SAM" id="Phobius"/>
    </source>
</evidence>
<dbReference type="AlphaFoldDB" id="A0A420YAB8"/>
<dbReference type="GO" id="GO:0046873">
    <property type="term" value="F:metal ion transmembrane transporter activity"/>
    <property type="evidence" value="ECO:0007669"/>
    <property type="project" value="InterPro"/>
</dbReference>
<keyword evidence="4 6" id="KW-0472">Membrane</keyword>
<organism evidence="7 8">
    <name type="scientific">Coniochaeta pulveracea</name>
    <dbReference type="NCBI Taxonomy" id="177199"/>
    <lineage>
        <taxon>Eukaryota</taxon>
        <taxon>Fungi</taxon>
        <taxon>Dikarya</taxon>
        <taxon>Ascomycota</taxon>
        <taxon>Pezizomycotina</taxon>
        <taxon>Sordariomycetes</taxon>
        <taxon>Sordariomycetidae</taxon>
        <taxon>Coniochaetales</taxon>
        <taxon>Coniochaetaceae</taxon>
        <taxon>Coniochaeta</taxon>
    </lineage>
</organism>
<evidence type="ECO:0000256" key="1">
    <source>
        <dbReference type="ARBA" id="ARBA00004141"/>
    </source>
</evidence>
<evidence type="ECO:0000256" key="5">
    <source>
        <dbReference type="SAM" id="Coils"/>
    </source>
</evidence>
<dbReference type="InterPro" id="IPR002523">
    <property type="entry name" value="MgTranspt_CorA/ZnTranspt_ZntB"/>
</dbReference>
<comment type="subcellular location">
    <subcellularLocation>
        <location evidence="1">Membrane</location>
        <topology evidence="1">Multi-pass membrane protein</topology>
    </subcellularLocation>
</comment>
<evidence type="ECO:0000256" key="3">
    <source>
        <dbReference type="ARBA" id="ARBA00022989"/>
    </source>
</evidence>
<keyword evidence="5" id="KW-0175">Coiled coil</keyword>
<evidence type="ECO:0000313" key="7">
    <source>
        <dbReference type="EMBL" id="RKU44829.1"/>
    </source>
</evidence>
<protein>
    <submittedName>
        <fullName evidence="7">Uncharacterized protein</fullName>
    </submittedName>
</protein>